<keyword evidence="7" id="KW-0443">Lipid metabolism</keyword>
<dbReference type="AlphaFoldDB" id="A0AAE0AAU0"/>
<evidence type="ECO:0000256" key="5">
    <source>
        <dbReference type="ARBA" id="ARBA00022801"/>
    </source>
</evidence>
<evidence type="ECO:0000256" key="3">
    <source>
        <dbReference type="ARBA" id="ARBA00022525"/>
    </source>
</evidence>
<evidence type="ECO:0000256" key="4">
    <source>
        <dbReference type="ARBA" id="ARBA00022729"/>
    </source>
</evidence>
<dbReference type="GO" id="GO:0016788">
    <property type="term" value="F:hydrolase activity, acting on ester bonds"/>
    <property type="evidence" value="ECO:0007669"/>
    <property type="project" value="InterPro"/>
</dbReference>
<dbReference type="InterPro" id="IPR036514">
    <property type="entry name" value="SGNH_hydro_sf"/>
</dbReference>
<comment type="caution">
    <text evidence="8">The sequence shown here is derived from an EMBL/GenBank/DDBJ whole genome shotgun (WGS) entry which is preliminary data.</text>
</comment>
<dbReference type="InterPro" id="IPR001087">
    <property type="entry name" value="GDSL"/>
</dbReference>
<evidence type="ECO:0000256" key="7">
    <source>
        <dbReference type="ARBA" id="ARBA00023098"/>
    </source>
</evidence>
<dbReference type="PANTHER" id="PTHR45650">
    <property type="entry name" value="GDSL-LIKE LIPASE/ACYLHYDROLASE-RELATED"/>
    <property type="match status" value="1"/>
</dbReference>
<proteinExistence type="inferred from homology"/>
<dbReference type="InterPro" id="IPR051238">
    <property type="entry name" value="GDSL_esterase/lipase"/>
</dbReference>
<keyword evidence="6" id="KW-0442">Lipid degradation</keyword>
<reference evidence="8" key="1">
    <citation type="journal article" date="2023" name="Plant J.">
        <title>Genome sequences and population genomics provide insights into the demographic history, inbreeding, and mutation load of two 'living fossil' tree species of Dipteronia.</title>
        <authorList>
            <person name="Feng Y."/>
            <person name="Comes H.P."/>
            <person name="Chen J."/>
            <person name="Zhu S."/>
            <person name="Lu R."/>
            <person name="Zhang X."/>
            <person name="Li P."/>
            <person name="Qiu J."/>
            <person name="Olsen K.M."/>
            <person name="Qiu Y."/>
        </authorList>
    </citation>
    <scope>NUCLEOTIDE SEQUENCE</scope>
    <source>
        <strain evidence="8">NBL</strain>
    </source>
</reference>
<evidence type="ECO:0000313" key="8">
    <source>
        <dbReference type="EMBL" id="KAK3206824.1"/>
    </source>
</evidence>
<dbReference type="GO" id="GO:0005576">
    <property type="term" value="C:extracellular region"/>
    <property type="evidence" value="ECO:0007669"/>
    <property type="project" value="UniProtKB-SubCell"/>
</dbReference>
<evidence type="ECO:0008006" key="10">
    <source>
        <dbReference type="Google" id="ProtNLM"/>
    </source>
</evidence>
<dbReference type="Pfam" id="PF00657">
    <property type="entry name" value="Lipase_GDSL"/>
    <property type="match status" value="1"/>
</dbReference>
<keyword evidence="4" id="KW-0732">Signal</keyword>
<keyword evidence="5" id="KW-0378">Hydrolase</keyword>
<comment type="subcellular location">
    <subcellularLocation>
        <location evidence="1">Secreted</location>
    </subcellularLocation>
</comment>
<evidence type="ECO:0000313" key="9">
    <source>
        <dbReference type="Proteomes" id="UP001281410"/>
    </source>
</evidence>
<sequence length="138" mass="15551">MMGCSPMILNSERSMTCDDKYNERARILNKLLSDLWPKLQSKFFGSKFIFTDAYKVLADIIASPNSYGITNTRDSCCVTAGNGTRPCIPDIAPCNNRNEHAFFDPFHGSETTHFILAKRCLKESSICNPINMVEFLRA</sequence>
<keyword evidence="3" id="KW-0964">Secreted</keyword>
<dbReference type="EMBL" id="JANJYJ010000006">
    <property type="protein sequence ID" value="KAK3206824.1"/>
    <property type="molecule type" value="Genomic_DNA"/>
</dbReference>
<keyword evidence="9" id="KW-1185">Reference proteome</keyword>
<dbReference type="Gene3D" id="3.40.50.1110">
    <property type="entry name" value="SGNH hydrolase"/>
    <property type="match status" value="1"/>
</dbReference>
<evidence type="ECO:0000256" key="6">
    <source>
        <dbReference type="ARBA" id="ARBA00022963"/>
    </source>
</evidence>
<accession>A0AAE0AAU0</accession>
<evidence type="ECO:0000256" key="2">
    <source>
        <dbReference type="ARBA" id="ARBA00008668"/>
    </source>
</evidence>
<organism evidence="8 9">
    <name type="scientific">Dipteronia sinensis</name>
    <dbReference type="NCBI Taxonomy" id="43782"/>
    <lineage>
        <taxon>Eukaryota</taxon>
        <taxon>Viridiplantae</taxon>
        <taxon>Streptophyta</taxon>
        <taxon>Embryophyta</taxon>
        <taxon>Tracheophyta</taxon>
        <taxon>Spermatophyta</taxon>
        <taxon>Magnoliopsida</taxon>
        <taxon>eudicotyledons</taxon>
        <taxon>Gunneridae</taxon>
        <taxon>Pentapetalae</taxon>
        <taxon>rosids</taxon>
        <taxon>malvids</taxon>
        <taxon>Sapindales</taxon>
        <taxon>Sapindaceae</taxon>
        <taxon>Hippocastanoideae</taxon>
        <taxon>Acereae</taxon>
        <taxon>Dipteronia</taxon>
    </lineage>
</organism>
<protein>
    <recommendedName>
        <fullName evidence="10">GDSL esterase/lipase</fullName>
    </recommendedName>
</protein>
<comment type="similarity">
    <text evidence="2">Belongs to the 'GDSL' lipolytic enzyme family.</text>
</comment>
<name>A0AAE0AAU0_9ROSI</name>
<dbReference type="GO" id="GO:0016042">
    <property type="term" value="P:lipid catabolic process"/>
    <property type="evidence" value="ECO:0007669"/>
    <property type="project" value="UniProtKB-KW"/>
</dbReference>
<evidence type="ECO:0000256" key="1">
    <source>
        <dbReference type="ARBA" id="ARBA00004613"/>
    </source>
</evidence>
<dbReference type="PANTHER" id="PTHR45650:SF24">
    <property type="entry name" value="GDSL ESTERASE_LIPASE 7-LIKE"/>
    <property type="match status" value="1"/>
</dbReference>
<gene>
    <name evidence="8" type="ORF">Dsin_020870</name>
</gene>
<dbReference type="Proteomes" id="UP001281410">
    <property type="component" value="Unassembled WGS sequence"/>
</dbReference>